<dbReference type="AlphaFoldDB" id="A0AAV7FDK1"/>
<accession>A0AAV7FDK1</accession>
<evidence type="ECO:0008006" key="3">
    <source>
        <dbReference type="Google" id="ProtNLM"/>
    </source>
</evidence>
<protein>
    <recommendedName>
        <fullName evidence="3">Secreted protein</fullName>
    </recommendedName>
</protein>
<proteinExistence type="predicted"/>
<evidence type="ECO:0000313" key="2">
    <source>
        <dbReference type="Proteomes" id="UP000825729"/>
    </source>
</evidence>
<gene>
    <name evidence="1" type="ORF">H6P81_003142</name>
</gene>
<sequence>MLMRPRILSLPLLAVFEPPTKKRDISIGDTELVGRTLVVSELVPNVGLTKSAASFTQPTASSVLMIEIIGSPMFIAQQVNNFAFDLVSECHCCCVIDAPGDYNLNFFSVTALDYDCPTAAILERWHRFSHSFFGS</sequence>
<dbReference type="EMBL" id="JAINDJ010000002">
    <property type="protein sequence ID" value="KAG9458634.1"/>
    <property type="molecule type" value="Genomic_DNA"/>
</dbReference>
<evidence type="ECO:0000313" key="1">
    <source>
        <dbReference type="EMBL" id="KAG9458634.1"/>
    </source>
</evidence>
<organism evidence="1 2">
    <name type="scientific">Aristolochia fimbriata</name>
    <name type="common">White veined hardy Dutchman's pipe vine</name>
    <dbReference type="NCBI Taxonomy" id="158543"/>
    <lineage>
        <taxon>Eukaryota</taxon>
        <taxon>Viridiplantae</taxon>
        <taxon>Streptophyta</taxon>
        <taxon>Embryophyta</taxon>
        <taxon>Tracheophyta</taxon>
        <taxon>Spermatophyta</taxon>
        <taxon>Magnoliopsida</taxon>
        <taxon>Magnoliidae</taxon>
        <taxon>Piperales</taxon>
        <taxon>Aristolochiaceae</taxon>
        <taxon>Aristolochia</taxon>
    </lineage>
</organism>
<comment type="caution">
    <text evidence="1">The sequence shown here is derived from an EMBL/GenBank/DDBJ whole genome shotgun (WGS) entry which is preliminary data.</text>
</comment>
<keyword evidence="2" id="KW-1185">Reference proteome</keyword>
<reference evidence="1 2" key="1">
    <citation type="submission" date="2021-07" db="EMBL/GenBank/DDBJ databases">
        <title>The Aristolochia fimbriata genome: insights into angiosperm evolution, floral development and chemical biosynthesis.</title>
        <authorList>
            <person name="Jiao Y."/>
        </authorList>
    </citation>
    <scope>NUCLEOTIDE SEQUENCE [LARGE SCALE GENOMIC DNA]</scope>
    <source>
        <strain evidence="1">IBCAS-2021</strain>
        <tissue evidence="1">Leaf</tissue>
    </source>
</reference>
<dbReference type="Proteomes" id="UP000825729">
    <property type="component" value="Unassembled WGS sequence"/>
</dbReference>
<name>A0AAV7FDK1_ARIFI</name>